<dbReference type="AlphaFoldDB" id="A0A8H6P9D0"/>
<protein>
    <submittedName>
        <fullName evidence="2">Uncharacterized protein</fullName>
    </submittedName>
</protein>
<gene>
    <name evidence="2" type="ORF">CNMCM5793_000252</name>
</gene>
<dbReference type="Proteomes" id="UP000630445">
    <property type="component" value="Unassembled WGS sequence"/>
</dbReference>
<evidence type="ECO:0000313" key="3">
    <source>
        <dbReference type="Proteomes" id="UP000630445"/>
    </source>
</evidence>
<keyword evidence="3" id="KW-1185">Reference proteome</keyword>
<evidence type="ECO:0000313" key="2">
    <source>
        <dbReference type="EMBL" id="KAF7122295.1"/>
    </source>
</evidence>
<organism evidence="2 3">
    <name type="scientific">Aspergillus hiratsukae</name>
    <dbReference type="NCBI Taxonomy" id="1194566"/>
    <lineage>
        <taxon>Eukaryota</taxon>
        <taxon>Fungi</taxon>
        <taxon>Dikarya</taxon>
        <taxon>Ascomycota</taxon>
        <taxon>Pezizomycotina</taxon>
        <taxon>Eurotiomycetes</taxon>
        <taxon>Eurotiomycetidae</taxon>
        <taxon>Eurotiales</taxon>
        <taxon>Aspergillaceae</taxon>
        <taxon>Aspergillus</taxon>
        <taxon>Aspergillus subgen. Fumigati</taxon>
    </lineage>
</organism>
<name>A0A8H6P9D0_9EURO</name>
<accession>A0A8H6P9D0</accession>
<feature type="region of interest" description="Disordered" evidence="1">
    <location>
        <begin position="1"/>
        <end position="57"/>
    </location>
</feature>
<feature type="compositionally biased region" description="Polar residues" evidence="1">
    <location>
        <begin position="38"/>
        <end position="57"/>
    </location>
</feature>
<dbReference type="EMBL" id="JACBAD010002023">
    <property type="protein sequence ID" value="KAF7122295.1"/>
    <property type="molecule type" value="Genomic_DNA"/>
</dbReference>
<comment type="caution">
    <text evidence="2">The sequence shown here is derived from an EMBL/GenBank/DDBJ whole genome shotgun (WGS) entry which is preliminary data.</text>
</comment>
<proteinExistence type="predicted"/>
<evidence type="ECO:0000256" key="1">
    <source>
        <dbReference type="SAM" id="MobiDB-lite"/>
    </source>
</evidence>
<sequence>MYREIANSPFVYDDDPQPPAIDPWVDNSQYAPTPGNFGHSSDTPNSLSPSPHRTLQPHQASQLGFLPLAEWEEGGEYDEQPPIYVRYTIEWKLTLNTKKVGSVTEKDLVVAPSDYWEEYLKADLENMLQTKRKCHQRVRSEGTAITVSVNDRTQSPLEKFCPSTNINWTPVEKQLRKWSNLLRIGKRLKVTIAFNYRQDDGGTTGNGDKRSRVSATRRMLAEREAQIDAEEERTGRPSSWNLVYGMMRCKVRSCPLKSEWCWEDPTDKKHYKLRAPHLGRLVDYVDDGGNLESHDDVPDDIRRDLVLESQAGKKSRKADDAPATGVPYTPISINVLPAQTTRASVVAEPPARSSSPDHHPVIPGPREEAVRKYCRWLESRATDEAYKADFRRICKVTLENHLDLELILEDPDPGFFVKQGIKTGTARRFVRDIHEWAKCLNTNMALEESAWEVRDDVVE</sequence>
<reference evidence="2" key="1">
    <citation type="submission" date="2020-06" db="EMBL/GenBank/DDBJ databases">
        <title>Draft genome sequences of strains closely related to Aspergillus parafelis and Aspergillus hiratsukae.</title>
        <authorList>
            <person name="Dos Santos R.A.C."/>
            <person name="Rivero-Menendez O."/>
            <person name="Steenwyk J.L."/>
            <person name="Mead M.E."/>
            <person name="Goldman G.H."/>
            <person name="Alastruey-Izquierdo A."/>
            <person name="Rokas A."/>
        </authorList>
    </citation>
    <scope>NUCLEOTIDE SEQUENCE</scope>
    <source>
        <strain evidence="2">CNM-CM5793</strain>
    </source>
</reference>
<dbReference type="OrthoDB" id="4232626at2759"/>